<sequence length="391" mass="43737">MPQRRPHTKSRDGCNRCKQRRIKCDESGPPCATCKARNAVCEYTSNAFRPSSWTGIHEEKHPPASSQLQKTVPENSPQRPHPGLAQNTPSTPSVSRTRELQLMHHWTLKTCSSFSLILREVFQTYVVEQALHYPFLMDALLALTSFHMAAELPIHSSTKAEFLGDALQYQSRSLPAFRIELENVSPINCDALFACSVIMMACTVISPSLESNTDDKLATRVRVPPDLESLFHLVKGIHSIIDQARPSLDEGPFHFIIQPWSGADPTFLFSEDGALPPVLRKLCCGIDGPSQKIHGHAIDTLEHCALAEGMVIPWIVMAGGDFVERVQSEESLALLIYICWGALLGRLEGMWWARVAGKTIVQSLAEHLMHQSEEWDEVVRWAKEIVEIDTL</sequence>
<evidence type="ECO:0000256" key="3">
    <source>
        <dbReference type="ARBA" id="ARBA00023163"/>
    </source>
</evidence>
<evidence type="ECO:0000256" key="5">
    <source>
        <dbReference type="SAM" id="MobiDB-lite"/>
    </source>
</evidence>
<dbReference type="SMART" id="SM00066">
    <property type="entry name" value="GAL4"/>
    <property type="match status" value="1"/>
</dbReference>
<dbReference type="CDD" id="cd00067">
    <property type="entry name" value="GAL4"/>
    <property type="match status" value="1"/>
</dbReference>
<feature type="compositionally biased region" description="Polar residues" evidence="5">
    <location>
        <begin position="64"/>
        <end position="78"/>
    </location>
</feature>
<feature type="domain" description="Zn(2)-C6 fungal-type" evidence="6">
    <location>
        <begin position="13"/>
        <end position="43"/>
    </location>
</feature>
<dbReference type="EMBL" id="HG793170">
    <property type="protein sequence ID" value="CRL29567.1"/>
    <property type="molecule type" value="Genomic_DNA"/>
</dbReference>
<dbReference type="AlphaFoldDB" id="A0A0G4PT48"/>
<dbReference type="Pfam" id="PF00172">
    <property type="entry name" value="Zn_clus"/>
    <property type="match status" value="1"/>
</dbReference>
<organism evidence="7 8">
    <name type="scientific">Penicillium camemberti (strain FM 013)</name>
    <dbReference type="NCBI Taxonomy" id="1429867"/>
    <lineage>
        <taxon>Eukaryota</taxon>
        <taxon>Fungi</taxon>
        <taxon>Dikarya</taxon>
        <taxon>Ascomycota</taxon>
        <taxon>Pezizomycotina</taxon>
        <taxon>Eurotiomycetes</taxon>
        <taxon>Eurotiomycetidae</taxon>
        <taxon>Eurotiales</taxon>
        <taxon>Aspergillaceae</taxon>
        <taxon>Penicillium</taxon>
    </lineage>
</organism>
<accession>A0A0G4PT48</accession>
<keyword evidence="1" id="KW-0805">Transcription regulation</keyword>
<protein>
    <submittedName>
        <fullName evidence="7">Fungal transcriptional regulatory protein, N-terminal</fullName>
    </submittedName>
</protein>
<keyword evidence="3" id="KW-0804">Transcription</keyword>
<dbReference type="Gene3D" id="4.10.240.10">
    <property type="entry name" value="Zn(2)-C6 fungal-type DNA-binding domain"/>
    <property type="match status" value="1"/>
</dbReference>
<dbReference type="STRING" id="1429867.A0A0G4PT48"/>
<evidence type="ECO:0000256" key="2">
    <source>
        <dbReference type="ARBA" id="ARBA00023125"/>
    </source>
</evidence>
<dbReference type="InterPro" id="IPR036864">
    <property type="entry name" value="Zn2-C6_fun-type_DNA-bd_sf"/>
</dbReference>
<keyword evidence="8" id="KW-1185">Reference proteome</keyword>
<feature type="region of interest" description="Disordered" evidence="5">
    <location>
        <begin position="52"/>
        <end position="96"/>
    </location>
</feature>
<dbReference type="GO" id="GO:0000981">
    <property type="term" value="F:DNA-binding transcription factor activity, RNA polymerase II-specific"/>
    <property type="evidence" value="ECO:0007669"/>
    <property type="project" value="InterPro"/>
</dbReference>
<dbReference type="GO" id="GO:0008270">
    <property type="term" value="F:zinc ion binding"/>
    <property type="evidence" value="ECO:0007669"/>
    <property type="project" value="InterPro"/>
</dbReference>
<dbReference type="Proteomes" id="UP000053732">
    <property type="component" value="Unassembled WGS sequence"/>
</dbReference>
<dbReference type="InterPro" id="IPR021858">
    <property type="entry name" value="Fun_TF"/>
</dbReference>
<dbReference type="InterPro" id="IPR001138">
    <property type="entry name" value="Zn2Cys6_DnaBD"/>
</dbReference>
<keyword evidence="4" id="KW-0539">Nucleus</keyword>
<dbReference type="Pfam" id="PF11951">
    <property type="entry name" value="Fungal_trans_2"/>
    <property type="match status" value="1"/>
</dbReference>
<name>A0A0G4PT48_PENC3</name>
<feature type="compositionally biased region" description="Polar residues" evidence="5">
    <location>
        <begin position="85"/>
        <end position="95"/>
    </location>
</feature>
<evidence type="ECO:0000259" key="6">
    <source>
        <dbReference type="PROSITE" id="PS50048"/>
    </source>
</evidence>
<dbReference type="SUPFAM" id="SSF57701">
    <property type="entry name" value="Zn2/Cys6 DNA-binding domain"/>
    <property type="match status" value="1"/>
</dbReference>
<proteinExistence type="predicted"/>
<dbReference type="InterPro" id="IPR052400">
    <property type="entry name" value="Zn2-C6_fungal_TF"/>
</dbReference>
<reference evidence="7 8" key="1">
    <citation type="journal article" date="2014" name="Nat. Commun.">
        <title>Multiple recent horizontal transfers of a large genomic region in cheese making fungi.</title>
        <authorList>
            <person name="Cheeseman K."/>
            <person name="Ropars J."/>
            <person name="Renault P."/>
            <person name="Dupont J."/>
            <person name="Gouzy J."/>
            <person name="Branca A."/>
            <person name="Abraham A.L."/>
            <person name="Ceppi M."/>
            <person name="Conseiller E."/>
            <person name="Debuchy R."/>
            <person name="Malagnac F."/>
            <person name="Goarin A."/>
            <person name="Silar P."/>
            <person name="Lacoste S."/>
            <person name="Sallet E."/>
            <person name="Bensimon A."/>
            <person name="Giraud T."/>
            <person name="Brygoo Y."/>
        </authorList>
    </citation>
    <scope>NUCLEOTIDE SEQUENCE [LARGE SCALE GENOMIC DNA]</scope>
    <source>
        <strain evidence="8">FM 013</strain>
    </source>
</reference>
<dbReference type="GO" id="GO:0003677">
    <property type="term" value="F:DNA binding"/>
    <property type="evidence" value="ECO:0007669"/>
    <property type="project" value="UniProtKB-KW"/>
</dbReference>
<evidence type="ECO:0000256" key="4">
    <source>
        <dbReference type="ARBA" id="ARBA00023242"/>
    </source>
</evidence>
<dbReference type="PROSITE" id="PS00463">
    <property type="entry name" value="ZN2_CY6_FUNGAL_1"/>
    <property type="match status" value="1"/>
</dbReference>
<dbReference type="PROSITE" id="PS50048">
    <property type="entry name" value="ZN2_CY6_FUNGAL_2"/>
    <property type="match status" value="1"/>
</dbReference>
<keyword evidence="2" id="KW-0238">DNA-binding</keyword>
<evidence type="ECO:0000256" key="1">
    <source>
        <dbReference type="ARBA" id="ARBA00023015"/>
    </source>
</evidence>
<dbReference type="PANTHER" id="PTHR47657">
    <property type="entry name" value="STEROL REGULATORY ELEMENT-BINDING PROTEIN ECM22"/>
    <property type="match status" value="1"/>
</dbReference>
<gene>
    <name evidence="7" type="ORF">PCAMFM013_S037g000054</name>
</gene>
<dbReference type="PANTHER" id="PTHR47657:SF14">
    <property type="entry name" value="ZN(2)-C6 FUNGAL-TYPE DOMAIN-CONTAINING PROTEIN"/>
    <property type="match status" value="1"/>
</dbReference>
<evidence type="ECO:0000313" key="8">
    <source>
        <dbReference type="Proteomes" id="UP000053732"/>
    </source>
</evidence>
<evidence type="ECO:0000313" key="7">
    <source>
        <dbReference type="EMBL" id="CRL29567.1"/>
    </source>
</evidence>